<evidence type="ECO:0000313" key="3">
    <source>
        <dbReference type="Proteomes" id="UP000581135"/>
    </source>
</evidence>
<name>A0A839STX1_9PROT</name>
<dbReference type="RefSeq" id="WP_183415959.1">
    <property type="nucleotide sequence ID" value="NZ_JACHXA010000003.1"/>
</dbReference>
<sequence length="235" mass="26574">MQQKSPSATIQDMRNVYIKSLTLVAAAGVSALFSADAAQAASCKAIPGEQYDIRVESEIPKARIDHSKDRAALGIISGDLSGSIQGLHQHGVTLTLEQQIKYYPQGEGICFWLNRVVLTVAYETPVIYVAKEYSERSCNYRAILQHEAKHVQVAQTHIRQYRDRFHKSLSSLNLPRPTEPRYAKDADAAKADSLNQLRALVMPIFKRLEESMTTTQQKVDLPREYREVQRRCAKW</sequence>
<gene>
    <name evidence="2" type="ORF">FHR98_001439</name>
</gene>
<organism evidence="2 3">
    <name type="scientific">Limibacillus halophilus</name>
    <dbReference type="NCBI Taxonomy" id="1579333"/>
    <lineage>
        <taxon>Bacteria</taxon>
        <taxon>Pseudomonadati</taxon>
        <taxon>Pseudomonadota</taxon>
        <taxon>Alphaproteobacteria</taxon>
        <taxon>Rhodospirillales</taxon>
        <taxon>Rhodovibrionaceae</taxon>
        <taxon>Limibacillus</taxon>
    </lineage>
</organism>
<evidence type="ECO:0008006" key="4">
    <source>
        <dbReference type="Google" id="ProtNLM"/>
    </source>
</evidence>
<dbReference type="Proteomes" id="UP000581135">
    <property type="component" value="Unassembled WGS sequence"/>
</dbReference>
<evidence type="ECO:0000313" key="2">
    <source>
        <dbReference type="EMBL" id="MBB3065160.1"/>
    </source>
</evidence>
<evidence type="ECO:0000256" key="1">
    <source>
        <dbReference type="SAM" id="SignalP"/>
    </source>
</evidence>
<feature type="chain" id="PRO_5032903742" description="DUF922 domain-containing protein" evidence="1">
    <location>
        <begin position="41"/>
        <end position="235"/>
    </location>
</feature>
<proteinExistence type="predicted"/>
<accession>A0A839STX1</accession>
<keyword evidence="1" id="KW-0732">Signal</keyword>
<dbReference type="EMBL" id="JACHXA010000003">
    <property type="protein sequence ID" value="MBB3065160.1"/>
    <property type="molecule type" value="Genomic_DNA"/>
</dbReference>
<reference evidence="2 3" key="1">
    <citation type="submission" date="2020-08" db="EMBL/GenBank/DDBJ databases">
        <title>Genomic Encyclopedia of Type Strains, Phase III (KMG-III): the genomes of soil and plant-associated and newly described type strains.</title>
        <authorList>
            <person name="Whitman W."/>
        </authorList>
    </citation>
    <scope>NUCLEOTIDE SEQUENCE [LARGE SCALE GENOMIC DNA]</scope>
    <source>
        <strain evidence="2 3">CECT 8803</strain>
    </source>
</reference>
<keyword evidence="3" id="KW-1185">Reference proteome</keyword>
<comment type="caution">
    <text evidence="2">The sequence shown here is derived from an EMBL/GenBank/DDBJ whole genome shotgun (WGS) entry which is preliminary data.</text>
</comment>
<feature type="signal peptide" evidence="1">
    <location>
        <begin position="1"/>
        <end position="40"/>
    </location>
</feature>
<protein>
    <recommendedName>
        <fullName evidence="4">DUF922 domain-containing protein</fullName>
    </recommendedName>
</protein>
<dbReference type="AlphaFoldDB" id="A0A839STX1"/>